<dbReference type="PANTHER" id="PTHR23200:SF48">
    <property type="entry name" value="METALLO-BETA-LACTAMASE DOMAIN-CONTAINING PROTEIN 1"/>
    <property type="match status" value="1"/>
</dbReference>
<organism evidence="1 2">
    <name type="scientific">Meloidogyne floridensis</name>
    <dbReference type="NCBI Taxonomy" id="298350"/>
    <lineage>
        <taxon>Eukaryota</taxon>
        <taxon>Metazoa</taxon>
        <taxon>Ecdysozoa</taxon>
        <taxon>Nematoda</taxon>
        <taxon>Chromadorea</taxon>
        <taxon>Rhabditida</taxon>
        <taxon>Tylenchina</taxon>
        <taxon>Tylenchomorpha</taxon>
        <taxon>Tylenchoidea</taxon>
        <taxon>Meloidogynidae</taxon>
        <taxon>Meloidogyninae</taxon>
        <taxon>Meloidogyne</taxon>
    </lineage>
</organism>
<dbReference type="InterPro" id="IPR036866">
    <property type="entry name" value="RibonucZ/Hydroxyglut_hydro"/>
</dbReference>
<sequence length="337" mass="38902">MIQAIKKGKGSISRVSFEGEELKYLEDFELEMNKNEDKDNIQLMPKNNLQPFQIFVPSNIDKQNKNEKVEITSDMDKIVKNITQIDYKGLARALKNFIKNKKKLNLFTEQSKNSLDNLNISTLLNPKNVKSNILIEEMPLSEIIEEKQLVEGRKERLENKTNRNLLNYENNSKAFVNIIREGLARQSDSGYTFVASITLIKDEGKIILIDIVVTTHGHDAIHYQNRTFSLTKNINLIKTPGHTQEDISVVVKNTERYGTVIVSGDVFMTAEDIDLPIMWRPLSLNELEQENSRKLIICCADYIVPGHGKIFKINKIMKERFNCNENERKKRKKLENC</sequence>
<accession>A0A915NV26</accession>
<evidence type="ECO:0000313" key="2">
    <source>
        <dbReference type="WBParaSite" id="scf7180000421152.g6398"/>
    </source>
</evidence>
<dbReference type="WBParaSite" id="scf7180000421152.g6398">
    <property type="protein sequence ID" value="scf7180000421152.g6398"/>
    <property type="gene ID" value="scf7180000421152.g6398"/>
</dbReference>
<evidence type="ECO:0000313" key="1">
    <source>
        <dbReference type="Proteomes" id="UP000887560"/>
    </source>
</evidence>
<dbReference type="Proteomes" id="UP000887560">
    <property type="component" value="Unplaced"/>
</dbReference>
<protein>
    <submittedName>
        <fullName evidence="2">Metallo-beta-lactamase domain-containing protein</fullName>
    </submittedName>
</protein>
<name>A0A915NV26_9BILA</name>
<dbReference type="SUPFAM" id="SSF56281">
    <property type="entry name" value="Metallo-hydrolase/oxidoreductase"/>
    <property type="match status" value="1"/>
</dbReference>
<keyword evidence="1" id="KW-1185">Reference proteome</keyword>
<dbReference type="PANTHER" id="PTHR23200">
    <property type="entry name" value="METALLO-BETA-LACTAMASE DOMAIN-CONTAINING PROTEIN 1"/>
    <property type="match status" value="1"/>
</dbReference>
<dbReference type="InterPro" id="IPR039344">
    <property type="entry name" value="MBLAC1"/>
</dbReference>
<dbReference type="Gene3D" id="3.60.15.10">
    <property type="entry name" value="Ribonuclease Z/Hydroxyacylglutathione hydrolase-like"/>
    <property type="match status" value="1"/>
</dbReference>
<reference evidence="2" key="1">
    <citation type="submission" date="2022-11" db="UniProtKB">
        <authorList>
            <consortium name="WormBaseParasite"/>
        </authorList>
    </citation>
    <scope>IDENTIFICATION</scope>
</reference>
<proteinExistence type="predicted"/>
<dbReference type="CDD" id="cd07711">
    <property type="entry name" value="MBLAC1-like_MBL-fold"/>
    <property type="match status" value="1"/>
</dbReference>
<dbReference type="AlphaFoldDB" id="A0A915NV26"/>